<comment type="caution">
    <text evidence="1">The sequence shown here is derived from an EMBL/GenBank/DDBJ whole genome shotgun (WGS) entry which is preliminary data.</text>
</comment>
<dbReference type="RefSeq" id="WP_258295243.1">
    <property type="nucleotide sequence ID" value="NZ_JANKJG010000009.1"/>
</dbReference>
<gene>
    <name evidence="1" type="ORF">NTA49_12375</name>
</gene>
<dbReference type="Proteomes" id="UP001165396">
    <property type="component" value="Unassembled WGS sequence"/>
</dbReference>
<sequence length="86" mass="9870">MVMEIYRKIPHTQLIGRLRARLGRRNMIEGTSRPSAGTNLLPVRIILKVQKCEGRRDLGHAKRFTQLVEIAVGCEITVLQFQTQEQ</sequence>
<accession>A0ABT1Z2H4</accession>
<organism evidence="1 2">
    <name type="scientific">Pseudosulfitobacter koreensis</name>
    <dbReference type="NCBI Taxonomy" id="2968472"/>
    <lineage>
        <taxon>Bacteria</taxon>
        <taxon>Pseudomonadati</taxon>
        <taxon>Pseudomonadota</taxon>
        <taxon>Alphaproteobacteria</taxon>
        <taxon>Rhodobacterales</taxon>
        <taxon>Roseobacteraceae</taxon>
        <taxon>Pseudosulfitobacter</taxon>
    </lineage>
</organism>
<protein>
    <submittedName>
        <fullName evidence="1">Uncharacterized protein</fullName>
    </submittedName>
</protein>
<proteinExistence type="predicted"/>
<name>A0ABT1Z2H4_9RHOB</name>
<evidence type="ECO:0000313" key="2">
    <source>
        <dbReference type="Proteomes" id="UP001165396"/>
    </source>
</evidence>
<reference evidence="1" key="1">
    <citation type="submission" date="2022-07" db="EMBL/GenBank/DDBJ databases">
        <title>Pseudosulfitobacter sp. strain AP-MA-4, whole genome sequence.</title>
        <authorList>
            <person name="Jiang Y."/>
        </authorList>
    </citation>
    <scope>NUCLEOTIDE SEQUENCE</scope>
    <source>
        <strain evidence="1">AP-MA-4</strain>
    </source>
</reference>
<evidence type="ECO:0000313" key="1">
    <source>
        <dbReference type="EMBL" id="MCR8827332.1"/>
    </source>
</evidence>
<keyword evidence="2" id="KW-1185">Reference proteome</keyword>
<dbReference type="EMBL" id="JANKJG010000009">
    <property type="protein sequence ID" value="MCR8827332.1"/>
    <property type="molecule type" value="Genomic_DNA"/>
</dbReference>